<gene>
    <name evidence="10" type="ORF">BJ508DRAFT_418336</name>
</gene>
<keyword evidence="11" id="KW-1185">Reference proteome</keyword>
<dbReference type="STRING" id="1160509.A0A3N4HMK2"/>
<dbReference type="GO" id="GO:0022857">
    <property type="term" value="F:transmembrane transporter activity"/>
    <property type="evidence" value="ECO:0007669"/>
    <property type="project" value="InterPro"/>
</dbReference>
<evidence type="ECO:0000256" key="2">
    <source>
        <dbReference type="ARBA" id="ARBA00008335"/>
    </source>
</evidence>
<dbReference type="PANTHER" id="PTHR23501">
    <property type="entry name" value="MAJOR FACILITATOR SUPERFAMILY"/>
    <property type="match status" value="1"/>
</dbReference>
<proteinExistence type="inferred from homology"/>
<dbReference type="SUPFAM" id="SSF103473">
    <property type="entry name" value="MFS general substrate transporter"/>
    <property type="match status" value="2"/>
</dbReference>
<feature type="transmembrane region" description="Helical" evidence="8">
    <location>
        <begin position="406"/>
        <end position="428"/>
    </location>
</feature>
<evidence type="ECO:0000256" key="5">
    <source>
        <dbReference type="ARBA" id="ARBA00022989"/>
    </source>
</evidence>
<feature type="compositionally biased region" description="Basic and acidic residues" evidence="7">
    <location>
        <begin position="21"/>
        <end position="36"/>
    </location>
</feature>
<dbReference type="AlphaFoldDB" id="A0A3N4HMK2"/>
<evidence type="ECO:0000313" key="11">
    <source>
        <dbReference type="Proteomes" id="UP000275078"/>
    </source>
</evidence>
<dbReference type="InterPro" id="IPR020846">
    <property type="entry name" value="MFS_dom"/>
</dbReference>
<evidence type="ECO:0000256" key="8">
    <source>
        <dbReference type="SAM" id="Phobius"/>
    </source>
</evidence>
<reference evidence="10 11" key="1">
    <citation type="journal article" date="2018" name="Nat. Ecol. Evol.">
        <title>Pezizomycetes genomes reveal the molecular basis of ectomycorrhizal truffle lifestyle.</title>
        <authorList>
            <person name="Murat C."/>
            <person name="Payen T."/>
            <person name="Noel B."/>
            <person name="Kuo A."/>
            <person name="Morin E."/>
            <person name="Chen J."/>
            <person name="Kohler A."/>
            <person name="Krizsan K."/>
            <person name="Balestrini R."/>
            <person name="Da Silva C."/>
            <person name="Montanini B."/>
            <person name="Hainaut M."/>
            <person name="Levati E."/>
            <person name="Barry K.W."/>
            <person name="Belfiori B."/>
            <person name="Cichocki N."/>
            <person name="Clum A."/>
            <person name="Dockter R.B."/>
            <person name="Fauchery L."/>
            <person name="Guy J."/>
            <person name="Iotti M."/>
            <person name="Le Tacon F."/>
            <person name="Lindquist E.A."/>
            <person name="Lipzen A."/>
            <person name="Malagnac F."/>
            <person name="Mello A."/>
            <person name="Molinier V."/>
            <person name="Miyauchi S."/>
            <person name="Poulain J."/>
            <person name="Riccioni C."/>
            <person name="Rubini A."/>
            <person name="Sitrit Y."/>
            <person name="Splivallo R."/>
            <person name="Traeger S."/>
            <person name="Wang M."/>
            <person name="Zifcakova L."/>
            <person name="Wipf D."/>
            <person name="Zambonelli A."/>
            <person name="Paolocci F."/>
            <person name="Nowrousian M."/>
            <person name="Ottonello S."/>
            <person name="Baldrian P."/>
            <person name="Spatafora J.W."/>
            <person name="Henrissat B."/>
            <person name="Nagy L.G."/>
            <person name="Aury J.M."/>
            <person name="Wincker P."/>
            <person name="Grigoriev I.V."/>
            <person name="Bonfante P."/>
            <person name="Martin F.M."/>
        </authorList>
    </citation>
    <scope>NUCLEOTIDE SEQUENCE [LARGE SCALE GENOMIC DNA]</scope>
    <source>
        <strain evidence="10 11">RN42</strain>
    </source>
</reference>
<evidence type="ECO:0000313" key="10">
    <source>
        <dbReference type="EMBL" id="RPA75052.1"/>
    </source>
</evidence>
<dbReference type="Proteomes" id="UP000275078">
    <property type="component" value="Unassembled WGS sequence"/>
</dbReference>
<dbReference type="PROSITE" id="PS50850">
    <property type="entry name" value="MFS"/>
    <property type="match status" value="1"/>
</dbReference>
<feature type="transmembrane region" description="Helical" evidence="8">
    <location>
        <begin position="460"/>
        <end position="482"/>
    </location>
</feature>
<keyword evidence="4 8" id="KW-0812">Transmembrane</keyword>
<feature type="transmembrane region" description="Helical" evidence="8">
    <location>
        <begin position="88"/>
        <end position="105"/>
    </location>
</feature>
<accession>A0A3N4HMK2</accession>
<dbReference type="OrthoDB" id="4078873at2759"/>
<dbReference type="InterPro" id="IPR011701">
    <property type="entry name" value="MFS"/>
</dbReference>
<evidence type="ECO:0000256" key="7">
    <source>
        <dbReference type="SAM" id="MobiDB-lite"/>
    </source>
</evidence>
<dbReference type="Gene3D" id="1.20.1250.20">
    <property type="entry name" value="MFS general substrate transporter like domains"/>
    <property type="match status" value="2"/>
</dbReference>
<dbReference type="PANTHER" id="PTHR23501:SF3">
    <property type="entry name" value="MAJOR FACILITATOR SUPERFAMILY (MFS) PROFILE DOMAIN-CONTAINING PROTEIN"/>
    <property type="match status" value="1"/>
</dbReference>
<dbReference type="InterPro" id="IPR036259">
    <property type="entry name" value="MFS_trans_sf"/>
</dbReference>
<feature type="transmembrane region" description="Helical" evidence="8">
    <location>
        <begin position="215"/>
        <end position="234"/>
    </location>
</feature>
<feature type="transmembrane region" description="Helical" evidence="8">
    <location>
        <begin position="368"/>
        <end position="386"/>
    </location>
</feature>
<sequence>MSNFQLFQRFKSQGLQQPVAEDERISDNEKSGEFEKQPVPQVNEKAAPAALKSEDPSSDLDNEEFTKGAQAGVRNMEAITSVWSRNHLIAAYIMIWIIYFVDAMQQSTSYTLAAYITSDFSSHSLLATTSVMSSLIGGLTKLPLAKVIDIWGRPHGYLLMVVVLTIGLIMMAACKDVETYAAAQVFYWVGYNGLTYVLGIFVADTSSLKNRGFMLAYIASPYIATAWIGGPLAASFLKTTGFRWAFGIWSIVTPVVTLPLFFLFWHNYQKAKKAGLIVHTPSGRTTMQSLKHYLIEFDVFGILLLLAGFSLFLLSFNIYGKQPLGWKSPMIICFLVFGVLLLVGFVVFERYFAPVTFIPYELLLDRSVVGACILAATLFVSFYIWNSYFYSFNIVVMNQSITNASYIGNIYTIGSCFASLIVGLLIRWSGRIKWIALYFGVPVTILGVGLMMQFRQPGENIGYVVMCQIFIAFSGGACVITEQMIAMAATTHQYVAVVLAVEGMFSSVGGAIGSTIAAAVWQHVFPQKLREYLPESAQANVTDIAGSMIIQTSYAIGTPERDAINRAYGDAQRDMLIAATAVLAIGMAGVIAWRDIKVKNFKQVKGTVF</sequence>
<evidence type="ECO:0000259" key="9">
    <source>
        <dbReference type="PROSITE" id="PS50850"/>
    </source>
</evidence>
<comment type="subcellular location">
    <subcellularLocation>
        <location evidence="1">Membrane</location>
        <topology evidence="1">Multi-pass membrane protein</topology>
    </subcellularLocation>
</comment>
<protein>
    <submittedName>
        <fullName evidence="10">Siderophore iron transporter</fullName>
    </submittedName>
</protein>
<feature type="transmembrane region" description="Helical" evidence="8">
    <location>
        <begin position="125"/>
        <end position="144"/>
    </location>
</feature>
<feature type="region of interest" description="Disordered" evidence="7">
    <location>
        <begin position="13"/>
        <end position="63"/>
    </location>
</feature>
<dbReference type="GO" id="GO:0005886">
    <property type="term" value="C:plasma membrane"/>
    <property type="evidence" value="ECO:0007669"/>
    <property type="project" value="TreeGrafter"/>
</dbReference>
<evidence type="ECO:0000256" key="3">
    <source>
        <dbReference type="ARBA" id="ARBA00022448"/>
    </source>
</evidence>
<feature type="transmembrane region" description="Helical" evidence="8">
    <location>
        <begin position="185"/>
        <end position="203"/>
    </location>
</feature>
<feature type="transmembrane region" description="Helical" evidence="8">
    <location>
        <begin position="435"/>
        <end position="454"/>
    </location>
</feature>
<dbReference type="Pfam" id="PF07690">
    <property type="entry name" value="MFS_1"/>
    <property type="match status" value="1"/>
</dbReference>
<feature type="transmembrane region" description="Helical" evidence="8">
    <location>
        <begin position="328"/>
        <end position="348"/>
    </location>
</feature>
<dbReference type="EMBL" id="ML119773">
    <property type="protein sequence ID" value="RPA75052.1"/>
    <property type="molecule type" value="Genomic_DNA"/>
</dbReference>
<feature type="transmembrane region" description="Helical" evidence="8">
    <location>
        <begin position="156"/>
        <end position="173"/>
    </location>
</feature>
<keyword evidence="6 8" id="KW-0472">Membrane</keyword>
<evidence type="ECO:0000256" key="1">
    <source>
        <dbReference type="ARBA" id="ARBA00004141"/>
    </source>
</evidence>
<keyword evidence="3" id="KW-0813">Transport</keyword>
<feature type="transmembrane region" description="Helical" evidence="8">
    <location>
        <begin position="494"/>
        <end position="521"/>
    </location>
</feature>
<feature type="domain" description="Major facilitator superfamily (MFS) profile" evidence="9">
    <location>
        <begin position="91"/>
        <end position="597"/>
    </location>
</feature>
<comment type="similarity">
    <text evidence="2">Belongs to the major facilitator superfamily.</text>
</comment>
<organism evidence="10 11">
    <name type="scientific">Ascobolus immersus RN42</name>
    <dbReference type="NCBI Taxonomy" id="1160509"/>
    <lineage>
        <taxon>Eukaryota</taxon>
        <taxon>Fungi</taxon>
        <taxon>Dikarya</taxon>
        <taxon>Ascomycota</taxon>
        <taxon>Pezizomycotina</taxon>
        <taxon>Pezizomycetes</taxon>
        <taxon>Pezizales</taxon>
        <taxon>Ascobolaceae</taxon>
        <taxon>Ascobolus</taxon>
    </lineage>
</organism>
<dbReference type="FunFam" id="1.20.1250.20:FF:000284">
    <property type="entry name" value="Siderophore iron transporter mirB"/>
    <property type="match status" value="1"/>
</dbReference>
<keyword evidence="5 8" id="KW-1133">Transmembrane helix</keyword>
<evidence type="ECO:0000256" key="6">
    <source>
        <dbReference type="ARBA" id="ARBA00023136"/>
    </source>
</evidence>
<feature type="transmembrane region" description="Helical" evidence="8">
    <location>
        <begin position="575"/>
        <end position="593"/>
    </location>
</feature>
<evidence type="ECO:0000256" key="4">
    <source>
        <dbReference type="ARBA" id="ARBA00022692"/>
    </source>
</evidence>
<name>A0A3N4HMK2_ASCIM</name>
<feature type="transmembrane region" description="Helical" evidence="8">
    <location>
        <begin position="246"/>
        <end position="265"/>
    </location>
</feature>
<feature type="transmembrane region" description="Helical" evidence="8">
    <location>
        <begin position="293"/>
        <end position="316"/>
    </location>
</feature>